<name>A0A2L2Z0Y3_PARTP</name>
<proteinExistence type="evidence at transcript level"/>
<evidence type="ECO:0000313" key="1">
    <source>
        <dbReference type="EMBL" id="LAA14058.1"/>
    </source>
</evidence>
<organism evidence="1">
    <name type="scientific">Parasteatoda tepidariorum</name>
    <name type="common">Common house spider</name>
    <name type="synonym">Achaearanea tepidariorum</name>
    <dbReference type="NCBI Taxonomy" id="114398"/>
    <lineage>
        <taxon>Eukaryota</taxon>
        <taxon>Metazoa</taxon>
        <taxon>Ecdysozoa</taxon>
        <taxon>Arthropoda</taxon>
        <taxon>Chelicerata</taxon>
        <taxon>Arachnida</taxon>
        <taxon>Araneae</taxon>
        <taxon>Araneomorphae</taxon>
        <taxon>Entelegynae</taxon>
        <taxon>Araneoidea</taxon>
        <taxon>Theridiidae</taxon>
        <taxon>Parasteatoda</taxon>
    </lineage>
</organism>
<dbReference type="OrthoDB" id="417785at2759"/>
<dbReference type="AlphaFoldDB" id="A0A2L2Z0Y3"/>
<accession>A0A2L2Z0Y3</accession>
<reference evidence="1" key="1">
    <citation type="journal article" date="2016" name="Mol. Ecol. Resour.">
        <title>Evaluation of the impact of RNA preservation methods of spiders for de novo transcriptome assembly.</title>
        <authorList>
            <person name="Kono N."/>
            <person name="Nakamura H."/>
            <person name="Ito Y."/>
            <person name="Tomita M."/>
            <person name="Arakawa K."/>
        </authorList>
    </citation>
    <scope>NUCLEOTIDE SEQUENCE</scope>
    <source>
        <tissue evidence="1">Whole body</tissue>
    </source>
</reference>
<dbReference type="EMBL" id="IAAA01086710">
    <property type="protein sequence ID" value="LAA14058.1"/>
    <property type="molecule type" value="mRNA"/>
</dbReference>
<sequence>MVLSGVMFGSAVGKGVLGSASIERDCGDVPFRELELRLNKTLNVIIRKLDQQTEILKDVYDTVCKTLNEIEKMRVAMDRGFERILDSIERQDVNKLVSDIKLAYNS</sequence>
<protein>
    <submittedName>
        <fullName evidence="1">Alpha-latroinsectotoxin-Lt1a</fullName>
    </submittedName>
</protein>